<evidence type="ECO:0008006" key="4">
    <source>
        <dbReference type="Google" id="ProtNLM"/>
    </source>
</evidence>
<dbReference type="GO" id="GO:0015628">
    <property type="term" value="P:protein secretion by the type II secretion system"/>
    <property type="evidence" value="ECO:0007669"/>
    <property type="project" value="InterPro"/>
</dbReference>
<evidence type="ECO:0000313" key="2">
    <source>
        <dbReference type="EMBL" id="PIR84722.1"/>
    </source>
</evidence>
<dbReference type="Pfam" id="PF07963">
    <property type="entry name" value="N_methyl"/>
    <property type="match status" value="1"/>
</dbReference>
<dbReference type="Proteomes" id="UP000229344">
    <property type="component" value="Unassembled WGS sequence"/>
</dbReference>
<reference evidence="3" key="1">
    <citation type="submission" date="2017-09" db="EMBL/GenBank/DDBJ databases">
        <title>Depth-based differentiation of microbial function through sediment-hosted aquifers and enrichment of novel symbionts in the deep terrestrial subsurface.</title>
        <authorList>
            <person name="Probst A.J."/>
            <person name="Ladd B."/>
            <person name="Jarett J.K."/>
            <person name="Geller-Mcgrath D.E."/>
            <person name="Sieber C.M.K."/>
            <person name="Emerson J.B."/>
            <person name="Anantharaman K."/>
            <person name="Thomas B.C."/>
            <person name="Malmstrom R."/>
            <person name="Stieglmeier M."/>
            <person name="Klingl A."/>
            <person name="Woyke T."/>
            <person name="Ryan C.M."/>
            <person name="Banfield J.F."/>
        </authorList>
    </citation>
    <scope>NUCLEOTIDE SEQUENCE [LARGE SCALE GENOMIC DNA]</scope>
</reference>
<dbReference type="NCBIfam" id="TIGR02532">
    <property type="entry name" value="IV_pilin_GFxxxE"/>
    <property type="match status" value="1"/>
</dbReference>
<dbReference type="AlphaFoldDB" id="A0A2H0UE94"/>
<dbReference type="InterPro" id="IPR045584">
    <property type="entry name" value="Pilin-like"/>
</dbReference>
<dbReference type="InterPro" id="IPR012902">
    <property type="entry name" value="N_methyl_site"/>
</dbReference>
<protein>
    <recommendedName>
        <fullName evidence="4">Type II secretion system protein GspG C-terminal domain-containing protein</fullName>
    </recommendedName>
</protein>
<proteinExistence type="predicted"/>
<dbReference type="InterPro" id="IPR000983">
    <property type="entry name" value="Bac_GSPG_pilin"/>
</dbReference>
<gene>
    <name evidence="2" type="ORF">COU16_00865</name>
</gene>
<dbReference type="PRINTS" id="PR00813">
    <property type="entry name" value="BCTERIALGSPG"/>
</dbReference>
<dbReference type="EMBL" id="PFBI01000004">
    <property type="protein sequence ID" value="PIR84722.1"/>
    <property type="molecule type" value="Genomic_DNA"/>
</dbReference>
<accession>A0A2H0UE94</accession>
<name>A0A2H0UE94_9BACT</name>
<dbReference type="PANTHER" id="PTHR30093">
    <property type="entry name" value="GENERAL SECRETION PATHWAY PROTEIN G"/>
    <property type="match status" value="1"/>
</dbReference>
<keyword evidence="1" id="KW-0488">Methylation</keyword>
<organism evidence="2 3">
    <name type="scientific">Candidatus Kaiserbacteria bacterium CG10_big_fil_rev_8_21_14_0_10_47_16</name>
    <dbReference type="NCBI Taxonomy" id="1974608"/>
    <lineage>
        <taxon>Bacteria</taxon>
        <taxon>Candidatus Kaiseribacteriota</taxon>
    </lineage>
</organism>
<evidence type="ECO:0000313" key="3">
    <source>
        <dbReference type="Proteomes" id="UP000229344"/>
    </source>
</evidence>
<sequence length="179" mass="19200">MFLRLRPRGFTLVELLVVLAVIAVLSGVVMASVIQARQSAQDKQRVASLEQLSLSLEVYKQAYGSYPFSCNGTGVMGGHGSNFGTCTSNYIQGMTSIITLPVDPNTTADGYRYISNGTSYRLESYNALQSKTLSPTDDYHACAASCSSGVCATSGGQYTNAKTQKTLAIWKGTTYQCSQ</sequence>
<evidence type="ECO:0000256" key="1">
    <source>
        <dbReference type="ARBA" id="ARBA00022481"/>
    </source>
</evidence>
<dbReference type="PROSITE" id="PS00409">
    <property type="entry name" value="PROKAR_NTER_METHYL"/>
    <property type="match status" value="1"/>
</dbReference>
<comment type="caution">
    <text evidence="2">The sequence shown here is derived from an EMBL/GenBank/DDBJ whole genome shotgun (WGS) entry which is preliminary data.</text>
</comment>
<dbReference type="Gene3D" id="3.30.700.10">
    <property type="entry name" value="Glycoprotein, Type 4 Pilin"/>
    <property type="match status" value="1"/>
</dbReference>
<dbReference type="SUPFAM" id="SSF54523">
    <property type="entry name" value="Pili subunits"/>
    <property type="match status" value="1"/>
</dbReference>
<dbReference type="GO" id="GO:0015627">
    <property type="term" value="C:type II protein secretion system complex"/>
    <property type="evidence" value="ECO:0007669"/>
    <property type="project" value="InterPro"/>
</dbReference>
<dbReference type="PANTHER" id="PTHR30093:SF2">
    <property type="entry name" value="TYPE II SECRETION SYSTEM PROTEIN H"/>
    <property type="match status" value="1"/>
</dbReference>